<name>A0A8J6TSJ7_9GAMM</name>
<organism evidence="5 6">
    <name type="scientific">Candidatus Thiopontia autotrophica</name>
    <dbReference type="NCBI Taxonomy" id="2841688"/>
    <lineage>
        <taxon>Bacteria</taxon>
        <taxon>Pseudomonadati</taxon>
        <taxon>Pseudomonadota</taxon>
        <taxon>Gammaproteobacteria</taxon>
        <taxon>Candidatus Thiopontia</taxon>
    </lineage>
</organism>
<dbReference type="GO" id="GO:0015036">
    <property type="term" value="F:disulfide oxidoreductase activity"/>
    <property type="evidence" value="ECO:0007669"/>
    <property type="project" value="UniProtKB-ARBA"/>
</dbReference>
<gene>
    <name evidence="5" type="ORF">H8D24_04710</name>
</gene>
<feature type="domain" description="Thioredoxin" evidence="4">
    <location>
        <begin position="28"/>
        <end position="182"/>
    </location>
</feature>
<dbReference type="PANTHER" id="PTHR42852">
    <property type="entry name" value="THIOL:DISULFIDE INTERCHANGE PROTEIN DSBE"/>
    <property type="match status" value="1"/>
</dbReference>
<dbReference type="Proteomes" id="UP000654401">
    <property type="component" value="Unassembled WGS sequence"/>
</dbReference>
<dbReference type="InterPro" id="IPR050553">
    <property type="entry name" value="Thioredoxin_ResA/DsbE_sf"/>
</dbReference>
<dbReference type="PROSITE" id="PS51352">
    <property type="entry name" value="THIOREDOXIN_2"/>
    <property type="match status" value="1"/>
</dbReference>
<dbReference type="PROSITE" id="PS00194">
    <property type="entry name" value="THIOREDOXIN_1"/>
    <property type="match status" value="1"/>
</dbReference>
<reference evidence="5 6" key="1">
    <citation type="submission" date="2020-08" db="EMBL/GenBank/DDBJ databases">
        <title>Bridging the membrane lipid divide: bacteria of the FCB group superphylum have the potential to synthesize archaeal ether lipids.</title>
        <authorList>
            <person name="Villanueva L."/>
            <person name="Von Meijenfeldt F.A.B."/>
            <person name="Westbye A.B."/>
            <person name="Yadav S."/>
            <person name="Hopmans E.C."/>
            <person name="Dutilh B.E."/>
            <person name="Sinninghe Damste J.S."/>
        </authorList>
    </citation>
    <scope>NUCLEOTIDE SEQUENCE [LARGE SCALE GENOMIC DNA]</scope>
    <source>
        <strain evidence="5">NIOZ-UU100</strain>
    </source>
</reference>
<dbReference type="Pfam" id="PF08534">
    <property type="entry name" value="Redoxin"/>
    <property type="match status" value="1"/>
</dbReference>
<evidence type="ECO:0000259" key="4">
    <source>
        <dbReference type="PROSITE" id="PS51352"/>
    </source>
</evidence>
<sequence length="182" mass="20153">MNKRTVLILALIALLAGGSVSYYLNSTATPLNVAPSEAITKSDNTNPLDIALLDLDGRPHKMNEWSGQVVVINFWATWCPPCRREIPTIIALQDELKEKGVQFVGVAVDSTKRVKQYVKEHNINNYPTMQGESTGLDFSIALGNRRSILPYTVIVNRSGEIVARHTGEATREQLLNQINPLL</sequence>
<keyword evidence="3" id="KW-0676">Redox-active center</keyword>
<dbReference type="AlphaFoldDB" id="A0A8J6TSJ7"/>
<dbReference type="Gene3D" id="3.40.30.10">
    <property type="entry name" value="Glutaredoxin"/>
    <property type="match status" value="1"/>
</dbReference>
<dbReference type="InterPro" id="IPR036249">
    <property type="entry name" value="Thioredoxin-like_sf"/>
</dbReference>
<keyword evidence="2" id="KW-0201">Cytochrome c-type biogenesis</keyword>
<proteinExistence type="predicted"/>
<dbReference type="GO" id="GO:0030313">
    <property type="term" value="C:cell envelope"/>
    <property type="evidence" value="ECO:0007669"/>
    <property type="project" value="UniProtKB-SubCell"/>
</dbReference>
<evidence type="ECO:0000256" key="2">
    <source>
        <dbReference type="ARBA" id="ARBA00022748"/>
    </source>
</evidence>
<evidence type="ECO:0000313" key="5">
    <source>
        <dbReference type="EMBL" id="MBC8519693.1"/>
    </source>
</evidence>
<comment type="subcellular location">
    <subcellularLocation>
        <location evidence="1">Cell envelope</location>
    </subcellularLocation>
</comment>
<dbReference type="PANTHER" id="PTHR42852:SF17">
    <property type="entry name" value="THIOREDOXIN-LIKE PROTEIN HI_1115"/>
    <property type="match status" value="1"/>
</dbReference>
<dbReference type="SUPFAM" id="SSF52833">
    <property type="entry name" value="Thioredoxin-like"/>
    <property type="match status" value="1"/>
</dbReference>
<evidence type="ECO:0000313" key="6">
    <source>
        <dbReference type="Proteomes" id="UP000654401"/>
    </source>
</evidence>
<dbReference type="GO" id="GO:0017004">
    <property type="term" value="P:cytochrome complex assembly"/>
    <property type="evidence" value="ECO:0007669"/>
    <property type="project" value="UniProtKB-KW"/>
</dbReference>
<evidence type="ECO:0000256" key="3">
    <source>
        <dbReference type="ARBA" id="ARBA00023284"/>
    </source>
</evidence>
<comment type="caution">
    <text evidence="5">The sequence shown here is derived from an EMBL/GenBank/DDBJ whole genome shotgun (WGS) entry which is preliminary data.</text>
</comment>
<dbReference type="EMBL" id="JACNFK010000026">
    <property type="protein sequence ID" value="MBC8519693.1"/>
    <property type="molecule type" value="Genomic_DNA"/>
</dbReference>
<dbReference type="InterPro" id="IPR013740">
    <property type="entry name" value="Redoxin"/>
</dbReference>
<dbReference type="InterPro" id="IPR013766">
    <property type="entry name" value="Thioredoxin_domain"/>
</dbReference>
<evidence type="ECO:0000256" key="1">
    <source>
        <dbReference type="ARBA" id="ARBA00004196"/>
    </source>
</evidence>
<dbReference type="CDD" id="cd02966">
    <property type="entry name" value="TlpA_like_family"/>
    <property type="match status" value="1"/>
</dbReference>
<protein>
    <submittedName>
        <fullName evidence="5">TlpA family protein disulfide reductase</fullName>
    </submittedName>
</protein>
<dbReference type="InterPro" id="IPR017937">
    <property type="entry name" value="Thioredoxin_CS"/>
</dbReference>
<accession>A0A8J6TSJ7</accession>